<proteinExistence type="predicted"/>
<dbReference type="InterPro" id="IPR029063">
    <property type="entry name" value="SAM-dependent_MTases_sf"/>
</dbReference>
<dbReference type="Pfam" id="PF05050">
    <property type="entry name" value="Methyltransf_21"/>
    <property type="match status" value="1"/>
</dbReference>
<gene>
    <name evidence="2" type="ORF">ACD_49C00060G0042</name>
</gene>
<comment type="caution">
    <text evidence="2">The sequence shown here is derived from an EMBL/GenBank/DDBJ whole genome shotgun (WGS) entry which is preliminary data.</text>
</comment>
<organism evidence="2">
    <name type="scientific">uncultured bacterium</name>
    <name type="common">gcode 4</name>
    <dbReference type="NCBI Taxonomy" id="1234023"/>
    <lineage>
        <taxon>Bacteria</taxon>
        <taxon>environmental samples</taxon>
    </lineage>
</organism>
<feature type="domain" description="Methyltransferase FkbM" evidence="1">
    <location>
        <begin position="88"/>
        <end position="213"/>
    </location>
</feature>
<sequence length="261" mass="31715">MIIIQIIKEAQLHKIPNLIKFIFACFKNIFLILRDRTILTLPFKYPLKINTIFGYKKIFNYYEIPFYTYNYSFLLNLIPENSLLLDIWAHFWEVSYRFLKGNKWRALIFEPNPRNLVIIQDLFVKENLSNYKIFPTALWNKNEEISLNLNNPLSYEGSLVYNFKNKKVVSVNVSLLDDINIEEFNDFETIFLKIDVEWFEINALKWMEKTIRKLFNEKKNILFFIEIKDINNLNEVKDFFWKIKINFWFEKVTSEDYLFTL</sequence>
<reference evidence="2" key="1">
    <citation type="journal article" date="2012" name="Science">
        <title>Fermentation, hydrogen, and sulfur metabolism in multiple uncultivated bacterial phyla.</title>
        <authorList>
            <person name="Wrighton K.C."/>
            <person name="Thomas B.C."/>
            <person name="Sharon I."/>
            <person name="Miller C.S."/>
            <person name="Castelle C.J."/>
            <person name="VerBerkmoes N.C."/>
            <person name="Wilkins M.J."/>
            <person name="Hettich R.L."/>
            <person name="Lipton M.S."/>
            <person name="Williams K.H."/>
            <person name="Long P.E."/>
            <person name="Banfield J.F."/>
        </authorList>
    </citation>
    <scope>NUCLEOTIDE SEQUENCE [LARGE SCALE GENOMIC DNA]</scope>
</reference>
<dbReference type="EMBL" id="AMFJ01021646">
    <property type="protein sequence ID" value="EKD66200.1"/>
    <property type="molecule type" value="Genomic_DNA"/>
</dbReference>
<name>K2ADU0_9BACT</name>
<dbReference type="InterPro" id="IPR006342">
    <property type="entry name" value="FkbM_mtfrase"/>
</dbReference>
<evidence type="ECO:0000259" key="1">
    <source>
        <dbReference type="Pfam" id="PF05050"/>
    </source>
</evidence>
<evidence type="ECO:0000313" key="2">
    <source>
        <dbReference type="EMBL" id="EKD66200.1"/>
    </source>
</evidence>
<accession>K2ADU0</accession>
<dbReference type="SUPFAM" id="SSF53335">
    <property type="entry name" value="S-adenosyl-L-methionine-dependent methyltransferases"/>
    <property type="match status" value="1"/>
</dbReference>
<dbReference type="AlphaFoldDB" id="K2ADU0"/>
<protein>
    <recommendedName>
        <fullName evidence="1">Methyltransferase FkbM domain-containing protein</fullName>
    </recommendedName>
</protein>
<dbReference type="NCBIfam" id="TIGR01444">
    <property type="entry name" value="fkbM_fam"/>
    <property type="match status" value="1"/>
</dbReference>
<dbReference type="Gene3D" id="3.40.50.150">
    <property type="entry name" value="Vaccinia Virus protein VP39"/>
    <property type="match status" value="1"/>
</dbReference>